<keyword evidence="3" id="KW-1185">Reference proteome</keyword>
<accession>A0AAD5NI84</accession>
<comment type="caution">
    <text evidence="2">The sequence shown here is derived from an EMBL/GenBank/DDBJ whole genome shotgun (WGS) entry which is preliminary data.</text>
</comment>
<sequence>MKTLVLALPDFSHLFIVETDACNIGIGAILLQYGRPLAYISKALPPRKLGLSTYEKELLAIVSNEGTTESVDRSSGNLRVHNTQRNLRKHGKIFVGNTRTLQKRLIEEGHCSAMGGHSGIKGTLKCLLGTMSKELKKKVGAAVQPSTTLPRTGADEHLQVFPMAILERKVVKRLNQAVAQLLVQWSNTKPDVATWEDASQIRARFLDTFNL</sequence>
<evidence type="ECO:0000313" key="2">
    <source>
        <dbReference type="EMBL" id="KAI9161470.1"/>
    </source>
</evidence>
<proteinExistence type="predicted"/>
<name>A0AAD5NI84_ACENE</name>
<dbReference type="SUPFAM" id="SSF56672">
    <property type="entry name" value="DNA/RNA polymerases"/>
    <property type="match status" value="1"/>
</dbReference>
<dbReference type="EMBL" id="JAJSOW010000106">
    <property type="protein sequence ID" value="KAI9161470.1"/>
    <property type="molecule type" value="Genomic_DNA"/>
</dbReference>
<evidence type="ECO:0000313" key="3">
    <source>
        <dbReference type="Proteomes" id="UP001064489"/>
    </source>
</evidence>
<dbReference type="Pfam" id="PF17919">
    <property type="entry name" value="RT_RNaseH_2"/>
    <property type="match status" value="1"/>
</dbReference>
<reference evidence="2" key="2">
    <citation type="submission" date="2023-02" db="EMBL/GenBank/DDBJ databases">
        <authorList>
            <person name="Swenson N.G."/>
            <person name="Wegrzyn J.L."/>
            <person name="Mcevoy S.L."/>
        </authorList>
    </citation>
    <scope>NUCLEOTIDE SEQUENCE</scope>
    <source>
        <strain evidence="2">91603</strain>
        <tissue evidence="2">Leaf</tissue>
    </source>
</reference>
<dbReference type="InterPro" id="IPR043502">
    <property type="entry name" value="DNA/RNA_pol_sf"/>
</dbReference>
<feature type="domain" description="Reverse transcriptase/retrotransposon-derived protein RNase H-like" evidence="1">
    <location>
        <begin position="3"/>
        <end position="63"/>
    </location>
</feature>
<organism evidence="2 3">
    <name type="scientific">Acer negundo</name>
    <name type="common">Box elder</name>
    <dbReference type="NCBI Taxonomy" id="4023"/>
    <lineage>
        <taxon>Eukaryota</taxon>
        <taxon>Viridiplantae</taxon>
        <taxon>Streptophyta</taxon>
        <taxon>Embryophyta</taxon>
        <taxon>Tracheophyta</taxon>
        <taxon>Spermatophyta</taxon>
        <taxon>Magnoliopsida</taxon>
        <taxon>eudicotyledons</taxon>
        <taxon>Gunneridae</taxon>
        <taxon>Pentapetalae</taxon>
        <taxon>rosids</taxon>
        <taxon>malvids</taxon>
        <taxon>Sapindales</taxon>
        <taxon>Sapindaceae</taxon>
        <taxon>Hippocastanoideae</taxon>
        <taxon>Acereae</taxon>
        <taxon>Acer</taxon>
    </lineage>
</organism>
<gene>
    <name evidence="2" type="ORF">LWI28_017754</name>
</gene>
<protein>
    <recommendedName>
        <fullName evidence="1">Reverse transcriptase/retrotransposon-derived protein RNase H-like domain-containing protein</fullName>
    </recommendedName>
</protein>
<dbReference type="PANTHER" id="PTHR34072:SF55">
    <property type="entry name" value="DNA_RNA POLYMERASES SUPERFAMILY PROTEIN"/>
    <property type="match status" value="1"/>
</dbReference>
<dbReference type="PANTHER" id="PTHR34072">
    <property type="entry name" value="ENZYMATIC POLYPROTEIN-RELATED"/>
    <property type="match status" value="1"/>
</dbReference>
<dbReference type="InterPro" id="IPR041577">
    <property type="entry name" value="RT_RNaseH_2"/>
</dbReference>
<dbReference type="AlphaFoldDB" id="A0AAD5NI84"/>
<evidence type="ECO:0000259" key="1">
    <source>
        <dbReference type="Pfam" id="PF17919"/>
    </source>
</evidence>
<dbReference type="Proteomes" id="UP001064489">
    <property type="component" value="Chromosome 2"/>
</dbReference>
<reference evidence="2" key="1">
    <citation type="journal article" date="2022" name="Plant J.">
        <title>Strategies of tolerance reflected in two North American maple genomes.</title>
        <authorList>
            <person name="McEvoy S.L."/>
            <person name="Sezen U.U."/>
            <person name="Trouern-Trend A."/>
            <person name="McMahon S.M."/>
            <person name="Schaberg P.G."/>
            <person name="Yang J."/>
            <person name="Wegrzyn J.L."/>
            <person name="Swenson N.G."/>
        </authorList>
    </citation>
    <scope>NUCLEOTIDE SEQUENCE</scope>
    <source>
        <strain evidence="2">91603</strain>
    </source>
</reference>